<dbReference type="InterPro" id="IPR008927">
    <property type="entry name" value="6-PGluconate_DH-like_C_sf"/>
</dbReference>
<organism evidence="15 16">
    <name type="scientific">Stylophora pistillata</name>
    <name type="common">Smooth cauliflower coral</name>
    <dbReference type="NCBI Taxonomy" id="50429"/>
    <lineage>
        <taxon>Eukaryota</taxon>
        <taxon>Metazoa</taxon>
        <taxon>Cnidaria</taxon>
        <taxon>Anthozoa</taxon>
        <taxon>Hexacorallia</taxon>
        <taxon>Scleractinia</taxon>
        <taxon>Astrocoeniina</taxon>
        <taxon>Pocilloporidae</taxon>
        <taxon>Stylophora</taxon>
    </lineage>
</organism>
<dbReference type="Pfam" id="PF03721">
    <property type="entry name" value="UDPG_MGDP_dh_N"/>
    <property type="match status" value="1"/>
</dbReference>
<evidence type="ECO:0000313" key="16">
    <source>
        <dbReference type="Proteomes" id="UP000225706"/>
    </source>
</evidence>
<feature type="binding site" evidence="11">
    <location>
        <position position="665"/>
    </location>
    <ligand>
        <name>substrate</name>
    </ligand>
</feature>
<dbReference type="EMBL" id="LSMT01000337">
    <property type="protein sequence ID" value="PFX19952.1"/>
    <property type="molecule type" value="Genomic_DNA"/>
</dbReference>
<dbReference type="GO" id="GO:0005634">
    <property type="term" value="C:nucleus"/>
    <property type="evidence" value="ECO:0007669"/>
    <property type="project" value="TreeGrafter"/>
</dbReference>
<dbReference type="InterPro" id="IPR001680">
    <property type="entry name" value="WD40_rpt"/>
</dbReference>
<evidence type="ECO:0000256" key="7">
    <source>
        <dbReference type="ARBA" id="ARBA00023002"/>
    </source>
</evidence>
<feature type="binding site" evidence="12">
    <location>
        <position position="605"/>
    </location>
    <ligand>
        <name>NAD(+)</name>
        <dbReference type="ChEBI" id="CHEBI:57540"/>
    </ligand>
</feature>
<dbReference type="FunFam" id="1.20.5.100:FF:000001">
    <property type="entry name" value="UDP-glucose 6-dehydrogenase"/>
    <property type="match status" value="1"/>
</dbReference>
<dbReference type="PROSITE" id="PS00678">
    <property type="entry name" value="WD_REPEATS_1"/>
    <property type="match status" value="1"/>
</dbReference>
<dbReference type="InterPro" id="IPR036322">
    <property type="entry name" value="WD40_repeat_dom_sf"/>
</dbReference>
<dbReference type="SMART" id="SM00320">
    <property type="entry name" value="WD40"/>
    <property type="match status" value="4"/>
</dbReference>
<dbReference type="InterPro" id="IPR028357">
    <property type="entry name" value="UDPglc_DH_bac"/>
</dbReference>
<dbReference type="FunFam" id="3.40.50.720:FF:000114">
    <property type="entry name" value="UDP-glucose 6-dehydrogenase"/>
    <property type="match status" value="1"/>
</dbReference>
<dbReference type="InterPro" id="IPR019775">
    <property type="entry name" value="WD40_repeat_CS"/>
</dbReference>
<feature type="binding site" evidence="11">
    <location>
        <begin position="591"/>
        <end position="595"/>
    </location>
    <ligand>
        <name>substrate</name>
    </ligand>
</feature>
<dbReference type="PANTHER" id="PTHR11374">
    <property type="entry name" value="UDP-GLUCOSE DEHYDROGENASE/UDP-MANNAC DEHYDROGENASE"/>
    <property type="match status" value="1"/>
</dbReference>
<dbReference type="PROSITE" id="PS50294">
    <property type="entry name" value="WD_REPEATS_REGION"/>
    <property type="match status" value="1"/>
</dbReference>
<dbReference type="STRING" id="50429.A0A2B4RUP4"/>
<evidence type="ECO:0000259" key="14">
    <source>
        <dbReference type="SMART" id="SM00984"/>
    </source>
</evidence>
<dbReference type="InterPro" id="IPR014026">
    <property type="entry name" value="UDP-Glc/GDP-Man_DH_dimer"/>
</dbReference>
<keyword evidence="6" id="KW-0677">Repeat</keyword>
<evidence type="ECO:0000256" key="12">
    <source>
        <dbReference type="PIRSR" id="PIRSR500134-3"/>
    </source>
</evidence>
<feature type="binding site" evidence="11">
    <location>
        <position position="599"/>
    </location>
    <ligand>
        <name>substrate</name>
    </ligand>
</feature>
<dbReference type="SUPFAM" id="SSF52413">
    <property type="entry name" value="UDP-glucose/GDP-mannose dehydrogenase C-terminal domain"/>
    <property type="match status" value="1"/>
</dbReference>
<evidence type="ECO:0000256" key="9">
    <source>
        <dbReference type="ARBA" id="ARBA00047473"/>
    </source>
</evidence>
<dbReference type="PROSITE" id="PS50082">
    <property type="entry name" value="WD_REPEATS_2"/>
    <property type="match status" value="2"/>
</dbReference>
<dbReference type="InterPro" id="IPR001732">
    <property type="entry name" value="UDP-Glc/GDP-Man_DH_N"/>
</dbReference>
<dbReference type="GO" id="GO:0051287">
    <property type="term" value="F:NAD binding"/>
    <property type="evidence" value="ECO:0007669"/>
    <property type="project" value="InterPro"/>
</dbReference>
<evidence type="ECO:0000256" key="2">
    <source>
        <dbReference type="ARBA" id="ARBA00006601"/>
    </source>
</evidence>
<reference evidence="16" key="1">
    <citation type="journal article" date="2017" name="bioRxiv">
        <title>Comparative analysis of the genomes of Stylophora pistillata and Acropora digitifera provides evidence for extensive differences between species of corals.</title>
        <authorList>
            <person name="Voolstra C.R."/>
            <person name="Li Y."/>
            <person name="Liew Y.J."/>
            <person name="Baumgarten S."/>
            <person name="Zoccola D."/>
            <person name="Flot J.-F."/>
            <person name="Tambutte S."/>
            <person name="Allemand D."/>
            <person name="Aranda M."/>
        </authorList>
    </citation>
    <scope>NUCLEOTIDE SEQUENCE [LARGE SCALE GENOMIC DNA]</scope>
</reference>
<dbReference type="GO" id="GO:0003979">
    <property type="term" value="F:UDP-glucose 6-dehydrogenase activity"/>
    <property type="evidence" value="ECO:0007669"/>
    <property type="project" value="UniProtKB-EC"/>
</dbReference>
<feature type="domain" description="UDP-glucose/GDP-mannose dehydrogenase C-terminal" evidence="14">
    <location>
        <begin position="658"/>
        <end position="774"/>
    </location>
</feature>
<accession>A0A2B4RUP4</accession>
<evidence type="ECO:0000256" key="10">
    <source>
        <dbReference type="PIRSR" id="PIRSR500134-1"/>
    </source>
</evidence>
<keyword evidence="5 13" id="KW-0853">WD repeat</keyword>
<evidence type="ECO:0000256" key="13">
    <source>
        <dbReference type="PROSITE-ProRule" id="PRU00221"/>
    </source>
</evidence>
<evidence type="ECO:0000256" key="4">
    <source>
        <dbReference type="ARBA" id="ARBA00015132"/>
    </source>
</evidence>
<dbReference type="Pfam" id="PF00400">
    <property type="entry name" value="WD40"/>
    <property type="match status" value="2"/>
</dbReference>
<feature type="binding site" evidence="11">
    <location>
        <position position="546"/>
    </location>
    <ligand>
        <name>substrate</name>
    </ligand>
</feature>
<dbReference type="Pfam" id="PF03720">
    <property type="entry name" value="UDPG_MGDP_dh_C"/>
    <property type="match status" value="1"/>
</dbReference>
<dbReference type="InterPro" id="IPR017476">
    <property type="entry name" value="UDP-Glc/GDP-Man"/>
</dbReference>
<feature type="binding site" evidence="12">
    <location>
        <position position="672"/>
    </location>
    <ligand>
        <name>NAD(+)</name>
        <dbReference type="ChEBI" id="CHEBI:57540"/>
    </ligand>
</feature>
<comment type="caution">
    <text evidence="15">The sequence shown here is derived from an EMBL/GenBank/DDBJ whole genome shotgun (WGS) entry which is preliminary data.</text>
</comment>
<dbReference type="SMART" id="SM00984">
    <property type="entry name" value="UDPG_MGDP_dh_C"/>
    <property type="match status" value="1"/>
</dbReference>
<feature type="binding site" evidence="12">
    <location>
        <position position="513"/>
    </location>
    <ligand>
        <name>NAD(+)</name>
        <dbReference type="ChEBI" id="CHEBI:57540"/>
    </ligand>
</feature>
<dbReference type="EC" id="1.1.1.22" evidence="3"/>
<feature type="active site" description="Nucleophile" evidence="10">
    <location>
        <position position="602"/>
    </location>
</feature>
<dbReference type="InterPro" id="IPR036291">
    <property type="entry name" value="NAD(P)-bd_dom_sf"/>
</dbReference>
<dbReference type="GO" id="GO:0000271">
    <property type="term" value="P:polysaccharide biosynthetic process"/>
    <property type="evidence" value="ECO:0007669"/>
    <property type="project" value="InterPro"/>
</dbReference>
<dbReference type="Gene3D" id="2.130.10.10">
    <property type="entry name" value="YVTN repeat-like/Quinoprotein amine dehydrogenase"/>
    <property type="match status" value="1"/>
</dbReference>
<keyword evidence="7" id="KW-0560">Oxidoreductase</keyword>
<protein>
    <recommendedName>
        <fullName evidence="4">UDP-glucose 6-dehydrogenase</fullName>
        <ecNumber evidence="3">1.1.1.22</ecNumber>
    </recommendedName>
</protein>
<dbReference type="PIRSF" id="PIRSF000124">
    <property type="entry name" value="UDPglc_GDPman_dh"/>
    <property type="match status" value="1"/>
</dbReference>
<dbReference type="InterPro" id="IPR036220">
    <property type="entry name" value="UDP-Glc/GDP-Man_DH_C_sf"/>
</dbReference>
<keyword evidence="16" id="KW-1185">Reference proteome</keyword>
<dbReference type="PANTHER" id="PTHR11374:SF3">
    <property type="entry name" value="UDP-GLUCOSE 6-DEHYDROGENASE"/>
    <property type="match status" value="1"/>
</dbReference>
<name>A0A2B4RUP4_STYPI</name>
<evidence type="ECO:0000313" key="15">
    <source>
        <dbReference type="EMBL" id="PFX19952.1"/>
    </source>
</evidence>
<dbReference type="Gene3D" id="1.20.5.100">
    <property type="entry name" value="Cytochrome c1, transmembrane anchor, C-terminal"/>
    <property type="match status" value="1"/>
</dbReference>
<feature type="repeat" description="WD" evidence="13">
    <location>
        <begin position="149"/>
        <end position="190"/>
    </location>
</feature>
<dbReference type="Pfam" id="PF00984">
    <property type="entry name" value="UDPG_MGDP_dh"/>
    <property type="match status" value="1"/>
</dbReference>
<feature type="binding site" evidence="12">
    <location>
        <position position="491"/>
    </location>
    <ligand>
        <name>NAD(+)</name>
        <dbReference type="ChEBI" id="CHEBI:57540"/>
    </ligand>
</feature>
<dbReference type="InterPro" id="IPR028356">
    <property type="entry name" value="UDPglc_DH_euk"/>
</dbReference>
<evidence type="ECO:0000256" key="8">
    <source>
        <dbReference type="ARBA" id="ARBA00023027"/>
    </source>
</evidence>
<evidence type="ECO:0000256" key="6">
    <source>
        <dbReference type="ARBA" id="ARBA00022737"/>
    </source>
</evidence>
<dbReference type="Gene3D" id="3.40.50.720">
    <property type="entry name" value="NAD(P)-binding Rossmann-like Domain"/>
    <property type="match status" value="2"/>
</dbReference>
<comment type="similarity">
    <text evidence="2">Belongs to the UDP-glucose/GDP-mannose dehydrogenase family.</text>
</comment>
<evidence type="ECO:0000256" key="1">
    <source>
        <dbReference type="ARBA" id="ARBA00004701"/>
    </source>
</evidence>
<dbReference type="InterPro" id="IPR014027">
    <property type="entry name" value="UDP-Glc/GDP-Man_DH_C"/>
</dbReference>
<dbReference type="SUPFAM" id="SSF51735">
    <property type="entry name" value="NAD(P)-binding Rossmann-fold domains"/>
    <property type="match status" value="1"/>
</dbReference>
<sequence>MGESKPDTAERSKLGCKNSKAWSSLSYLKRRELFGTAERNDIVSSKYYKHFALRKIWNPEDRPDDAGHGAIFNVEFSPTGDLLVAACEKHSLLFFDPLSQRLVKTIRSAHGDCVNCVRFLDTRIFVTCSDDTTIALWDSRNLKSKVLSLEGHSNWVKSVEYHRPSGLLVTSAFDDTIRTWDINRYSSIDGFDDQNQRIVLQFSNLIRTKLCPDGSKMIISAIPGNLLVLHNLNLDYLQYDVEGEEYPTWGASESSLVSYASHRWPSKERNALEIVQDFPDECWPWCISSLEVHPHGWCTLARYTCKKSRYEWTVLHDIQDIAEIRGEENTSPLRRLTYSIQEPNVARGYIKEHCFSSDGRIICSPFGNSARILGFSKDCEELATCVQKTPSELCDLKTLISHKHAVVTCRFSPTQSLLSMGCLGGKPGLDDVVKKCRGKNLFFSTDIDSAIREADLIFICGQAPDLKYIESAARRIAEVADGEKIVVEKSTVPVRAAESSKLFYDNGGEQTREGYKAIEALSSVYEHWIPKENVIKTNTWSSELSKLAANAFLAQRISSINAMSAICEATGANVSEVASAIGRDTRIGRHFLQASVGFGGSCFQKDVLNLVYLCEALNLPEVANYWYQVIAMNEYQRRRFASRIVNCLFNTVTDKKIALLGFAFKKNTGDTRESASIYICKYLMDEGAKITVFDPKVEKDQIMLELTQPSISEDPKRVESLITIADDPYKAVQDAHALVVCTEWDEFKSYDYKRIYDSMLKPAFAFDGRMILDHCHLHEIGFQVETIGKVVSSGYMLPLTPPLAPPKEEK</sequence>
<evidence type="ECO:0000256" key="11">
    <source>
        <dbReference type="PIRSR" id="PIRSR500134-2"/>
    </source>
</evidence>
<evidence type="ECO:0000256" key="5">
    <source>
        <dbReference type="ARBA" id="ARBA00022574"/>
    </source>
</evidence>
<dbReference type="OrthoDB" id="20669at2759"/>
<dbReference type="SUPFAM" id="SSF48179">
    <property type="entry name" value="6-phosphogluconate dehydrogenase C-terminal domain-like"/>
    <property type="match status" value="1"/>
</dbReference>
<comment type="pathway">
    <text evidence="1">Nucleotide-sugar biosynthesis; UDP-alpha-D-glucuronate biosynthesis; UDP-alpha-D-glucuronate from UDP-alpha-D-glucose: step 1/1.</text>
</comment>
<evidence type="ECO:0000256" key="3">
    <source>
        <dbReference type="ARBA" id="ARBA00012954"/>
    </source>
</evidence>
<feature type="repeat" description="WD" evidence="13">
    <location>
        <begin position="107"/>
        <end position="138"/>
    </location>
</feature>
<dbReference type="GO" id="GO:0006065">
    <property type="term" value="P:UDP-glucuronate biosynthetic process"/>
    <property type="evidence" value="ECO:0007669"/>
    <property type="project" value="UniProtKB-UniPathway"/>
</dbReference>
<gene>
    <name evidence="15" type="primary">Ugdh</name>
    <name evidence="15" type="ORF">AWC38_SpisGene15637</name>
</gene>
<dbReference type="InterPro" id="IPR015943">
    <property type="entry name" value="WD40/YVTN_repeat-like_dom_sf"/>
</dbReference>
<dbReference type="SUPFAM" id="SSF50978">
    <property type="entry name" value="WD40 repeat-like"/>
    <property type="match status" value="1"/>
</dbReference>
<dbReference type="UniPathway" id="UPA00038">
    <property type="reaction ID" value="UER00491"/>
</dbReference>
<comment type="catalytic activity">
    <reaction evidence="9">
        <text>UDP-alpha-D-glucose + 2 NAD(+) + H2O = UDP-alpha-D-glucuronate + 2 NADH + 3 H(+)</text>
        <dbReference type="Rhea" id="RHEA:23596"/>
        <dbReference type="ChEBI" id="CHEBI:15377"/>
        <dbReference type="ChEBI" id="CHEBI:15378"/>
        <dbReference type="ChEBI" id="CHEBI:57540"/>
        <dbReference type="ChEBI" id="CHEBI:57945"/>
        <dbReference type="ChEBI" id="CHEBI:58052"/>
        <dbReference type="ChEBI" id="CHEBI:58885"/>
        <dbReference type="EC" id="1.1.1.22"/>
    </reaction>
</comment>
<keyword evidence="8 12" id="KW-0520">NAD</keyword>
<dbReference type="Proteomes" id="UP000225706">
    <property type="component" value="Unassembled WGS sequence"/>
</dbReference>
<dbReference type="PIRSF" id="PIRSF500134">
    <property type="entry name" value="UDPglc_DH_bac"/>
    <property type="match status" value="1"/>
</dbReference>
<dbReference type="AlphaFoldDB" id="A0A2B4RUP4"/>
<dbReference type="GO" id="GO:0006024">
    <property type="term" value="P:glycosaminoglycan biosynthetic process"/>
    <property type="evidence" value="ECO:0007669"/>
    <property type="project" value="TreeGrafter"/>
</dbReference>
<proteinExistence type="inferred from homology"/>